<feature type="region of interest" description="Disordered" evidence="1">
    <location>
        <begin position="1139"/>
        <end position="1160"/>
    </location>
</feature>
<sequence>MGDLIHDYMIKPTNMGEEKKELVGSFFDMRSQGSLLSEITTNYVIKREYVMTDKGTKKRMLTTEPNLRSILSGVYAGEIGNVMTIYSHMILIRKVKFKTTNSDKNSKAQEVFYEPVYVVIKKKGSSSTRSTQGDGKQDDVSTAGVFKDKENPVHIAICAIIKEDDTDYEHIRTFTANIANIPEALMQIWEYVAASGMSSLDDLNCLKKKYPDFIDRGTSMMISFTDGGAALGYTEYSSEMSITKKAFDLAPRSATEKKQIRWCSPEKTSAKRDYAKKFKIIKKAHNDWSLKETIGISRKEGTTTIEEEITQPNTQEIVKQLLANFGSQADSIDKPMYVSKPLRLFTICQVSIINEETKELLTSGQIRNNITCTLEKKSSATTNFHCIKNADALEKVGKIQGLYGLNKKSGETEGSDRKIKRVSDKTVDEYLNDTEKASLKEIRKFIVIDEEWKINAELELKSQIFSNKNIEAMIGEDKYPSDFEGELKAHVTNVEETPVYRKVEHVSILKSDRDKAIKIEIMEPNPKAVLLRRIIKNSKSFLNGRQPIGVVDNLFEKVTGTEETFANVTSSSNSKDAYHNQKSCEIACYGGFMIESQVKVSTVRHTLKDFVSHYEENPVANYVCIKIVQCLCERCENAPVIVQGSDRVSDCVCFTIPSQLLSPMDVNYALSTFVSKSKCAYSKNDFTSVEARFKMRLQRCMNYGLNYVSTKSGSKSESKDEESCYIVPGSAIEVKSQISSGDEANLRDKIIDIVTEIQQITCFQSQEKVLNQSIKVQEASMDMINNIKNIVCKLTLEVNQSKAAGKKDIKVMVSDAIQKLKNDFAILSTELNLDNLIQKWSKPLLADKDSMPTTYKDKCVLTSYFEAYKAECKQCKEVNRYRCGFECSANDCFIQQADGFKPISTMDYLNIRCVEPGAFKRVFSLNAYTPIGCFAPKRMLINYGGSVVFQLGAVVKPEHLGISDNDEWEPVKKIVDPEQRNLKNGNKKDEEKAVEDLSFENKPDECHVTLDVVVTKCGRILNAVEKECSVAPEVERDLTVLNDIKGIIKDSKLKKRINSVGLVRKEYESKDGLSTVEVEEPNIETLIRDIAKTDGSLSHLLVSDFIILREVTLKKLDKQEEDSSDVLIVEPIYVRLKPKKTSSEEQATTNDKEKVASGTNTYKEAVSREIEVPEGKYPHIRVFYYDNDFSDHQYISSLCLRSDNIKEDILALVRNMLLDSAFKEISNNSLEMFPKIWDRGIYQEIQYCPKNKCLLYITEYETKSSLATKVKTCLSITKSESCLIRYSSDRDQNKVAKFEFKTYTDDGFIMSIDTRFEDNSKKIVYEEIYHQPSMKAILDWILDSPGASKYTGKTTLIQKRSITFFISRKYFCIMQSPKSDDSGGEETASIPICSFKIASELVRVTLTSCKEPEDAVDVSKIRDEYSQEMLKCSGVFRLCGNVDDDQAQLSIVYKTSKAEDELKQGFDGFQSVCGKDILSFCLYNDHATMIADMELKSQLVNKIKPKNAYSSTSGKVVGSYPADSEDKAFISTSSKITETPNYIKVQKCGLLTDTRAILVEVVAPNPIAIIWRRMQDVHAEDSTFLKMIEWDPTDFKVGDCKKKKSQSASTGLVDRSGSGHAKNELCAYSRYGTYAAYVHVTVSLLVMDATDNSKVEEVISKREELKLVKCLCLGCTKAQSVLDNGSFFSDSTCYTIPSQISSPLDIREAIDDLVEATQRTICAKRQKHILKRFHHRLQRCMMHGVKSIKVAQDAGSSSSKYNRIA</sequence>
<dbReference type="EMBL" id="JBJKFK010000703">
    <property type="protein sequence ID" value="KAL3315625.1"/>
    <property type="molecule type" value="Genomic_DNA"/>
</dbReference>
<comment type="caution">
    <text evidence="2">The sequence shown here is derived from an EMBL/GenBank/DDBJ whole genome shotgun (WGS) entry which is preliminary data.</text>
</comment>
<evidence type="ECO:0000256" key="1">
    <source>
        <dbReference type="SAM" id="MobiDB-lite"/>
    </source>
</evidence>
<accession>A0ABD2Q7U9</accession>
<keyword evidence="3" id="KW-1185">Reference proteome</keyword>
<evidence type="ECO:0000313" key="2">
    <source>
        <dbReference type="EMBL" id="KAL3315625.1"/>
    </source>
</evidence>
<reference evidence="2 3" key="1">
    <citation type="submission" date="2024-11" db="EMBL/GenBank/DDBJ databases">
        <title>Adaptive evolution of stress response genes in parasites aligns with host niche diversity.</title>
        <authorList>
            <person name="Hahn C."/>
            <person name="Resl P."/>
        </authorList>
    </citation>
    <scope>NUCLEOTIDE SEQUENCE [LARGE SCALE GENOMIC DNA]</scope>
    <source>
        <strain evidence="2">EGGRZ-B1_66</strain>
        <tissue evidence="2">Body</tissue>
    </source>
</reference>
<protein>
    <submittedName>
        <fullName evidence="2">Uncharacterized protein</fullName>
    </submittedName>
</protein>
<organism evidence="2 3">
    <name type="scientific">Cichlidogyrus casuarinus</name>
    <dbReference type="NCBI Taxonomy" id="1844966"/>
    <lineage>
        <taxon>Eukaryota</taxon>
        <taxon>Metazoa</taxon>
        <taxon>Spiralia</taxon>
        <taxon>Lophotrochozoa</taxon>
        <taxon>Platyhelminthes</taxon>
        <taxon>Monogenea</taxon>
        <taxon>Monopisthocotylea</taxon>
        <taxon>Dactylogyridea</taxon>
        <taxon>Ancyrocephalidae</taxon>
        <taxon>Cichlidogyrus</taxon>
    </lineage>
</organism>
<gene>
    <name evidence="2" type="ORF">Ciccas_005738</name>
</gene>
<name>A0ABD2Q7U9_9PLAT</name>
<evidence type="ECO:0000313" key="3">
    <source>
        <dbReference type="Proteomes" id="UP001626550"/>
    </source>
</evidence>
<dbReference type="Proteomes" id="UP001626550">
    <property type="component" value="Unassembled WGS sequence"/>
</dbReference>
<proteinExistence type="predicted"/>